<gene>
    <name evidence="4" type="ORF">g.5734</name>
</gene>
<name>A0A1B6LHJ3_9HEMI</name>
<feature type="transmembrane region" description="Helical" evidence="3">
    <location>
        <begin position="20"/>
        <end position="40"/>
    </location>
</feature>
<keyword evidence="3" id="KW-1133">Transmembrane helix</keyword>
<proteinExistence type="inferred from homology"/>
<dbReference type="InterPro" id="IPR000560">
    <property type="entry name" value="His_Pase_clade-2"/>
</dbReference>
<dbReference type="SUPFAM" id="SSF53254">
    <property type="entry name" value="Phosphoglycerate mutase-like"/>
    <property type="match status" value="1"/>
</dbReference>
<evidence type="ECO:0000256" key="3">
    <source>
        <dbReference type="SAM" id="Phobius"/>
    </source>
</evidence>
<keyword evidence="3" id="KW-0472">Membrane</keyword>
<dbReference type="Pfam" id="PF00328">
    <property type="entry name" value="His_Phos_2"/>
    <property type="match status" value="1"/>
</dbReference>
<dbReference type="PANTHER" id="PTHR11567:SF19">
    <property type="entry name" value="GH19849P"/>
    <property type="match status" value="1"/>
</dbReference>
<dbReference type="EMBL" id="GEBQ01016801">
    <property type="protein sequence ID" value="JAT23176.1"/>
    <property type="molecule type" value="Transcribed_RNA"/>
</dbReference>
<dbReference type="InterPro" id="IPR050645">
    <property type="entry name" value="Histidine_acid_phosphatase"/>
</dbReference>
<dbReference type="GO" id="GO:0003993">
    <property type="term" value="F:acid phosphatase activity"/>
    <property type="evidence" value="ECO:0007669"/>
    <property type="project" value="UniProtKB-EC"/>
</dbReference>
<reference evidence="4" key="1">
    <citation type="submission" date="2015-11" db="EMBL/GenBank/DDBJ databases">
        <title>De novo transcriptome assembly of four potential Pierce s Disease insect vectors from Arizona vineyards.</title>
        <authorList>
            <person name="Tassone E.E."/>
        </authorList>
    </citation>
    <scope>NUCLEOTIDE SEQUENCE</scope>
</reference>
<dbReference type="Gene3D" id="3.40.50.1240">
    <property type="entry name" value="Phosphoglycerate mutase-like"/>
    <property type="match status" value="1"/>
</dbReference>
<organism evidence="4">
    <name type="scientific">Graphocephala atropunctata</name>
    <dbReference type="NCBI Taxonomy" id="36148"/>
    <lineage>
        <taxon>Eukaryota</taxon>
        <taxon>Metazoa</taxon>
        <taxon>Ecdysozoa</taxon>
        <taxon>Arthropoda</taxon>
        <taxon>Hexapoda</taxon>
        <taxon>Insecta</taxon>
        <taxon>Pterygota</taxon>
        <taxon>Neoptera</taxon>
        <taxon>Paraneoptera</taxon>
        <taxon>Hemiptera</taxon>
        <taxon>Auchenorrhyncha</taxon>
        <taxon>Membracoidea</taxon>
        <taxon>Cicadellidae</taxon>
        <taxon>Cicadellinae</taxon>
        <taxon>Cicadellini</taxon>
        <taxon>Graphocephala</taxon>
    </lineage>
</organism>
<evidence type="ECO:0000256" key="2">
    <source>
        <dbReference type="ARBA" id="ARBA00005375"/>
    </source>
</evidence>
<evidence type="ECO:0000313" key="4">
    <source>
        <dbReference type="EMBL" id="JAT23176.1"/>
    </source>
</evidence>
<evidence type="ECO:0008006" key="5">
    <source>
        <dbReference type="Google" id="ProtNLM"/>
    </source>
</evidence>
<dbReference type="CDD" id="cd07061">
    <property type="entry name" value="HP_HAP_like"/>
    <property type="match status" value="1"/>
</dbReference>
<dbReference type="InterPro" id="IPR033379">
    <property type="entry name" value="Acid_Pase_AS"/>
</dbReference>
<accession>A0A1B6LHJ3</accession>
<sequence length="386" mass="43534">MEGSRSFLLQFAKRPKINMFTSVVVLGGIIIVFLFAYTAFGDDSEKISLNQVNIIFRHGDKTPTSSYYNDPYKETIFWPEGWGQLTKKGKKQMYQLGELLRARYGQFVGPYSTQNVRVDSSDHDRCLQSAGALLAGLFPPQGEQVWNNNLLWQPIPVHATPLDMDKLITMRAPCPLYKEEQKRSDKSLAAVYDNAELNKYLTEHSGQNITTLLDVETLFNILETERDSGKDLPSWTISVFPDKMKDIAALVLASFTNTPLMKRLRGGPLIKEIKTNMESYLSGTSRRKLSLYSAHDTTLVNVRRALGYNDITFKPQLGAAIIVELHIINDVPQVELYYLDSYAATATKRWEVPGCSTPCSLEKFSETMGSVMPVDWDSECQHSNSS</sequence>
<comment type="similarity">
    <text evidence="2">Belongs to the histidine acid phosphatase family.</text>
</comment>
<evidence type="ECO:0000256" key="1">
    <source>
        <dbReference type="ARBA" id="ARBA00000032"/>
    </source>
</evidence>
<protein>
    <recommendedName>
        <fullName evidence="5">Acid phosphatase</fullName>
    </recommendedName>
</protein>
<keyword evidence="3" id="KW-0812">Transmembrane</keyword>
<dbReference type="PROSITE" id="PS00778">
    <property type="entry name" value="HIS_ACID_PHOSPHAT_2"/>
    <property type="match status" value="1"/>
</dbReference>
<dbReference type="AlphaFoldDB" id="A0A1B6LHJ3"/>
<comment type="catalytic activity">
    <reaction evidence="1">
        <text>a phosphate monoester + H2O = an alcohol + phosphate</text>
        <dbReference type="Rhea" id="RHEA:15017"/>
        <dbReference type="ChEBI" id="CHEBI:15377"/>
        <dbReference type="ChEBI" id="CHEBI:30879"/>
        <dbReference type="ChEBI" id="CHEBI:43474"/>
        <dbReference type="ChEBI" id="CHEBI:67140"/>
        <dbReference type="EC" id="3.1.3.2"/>
    </reaction>
</comment>
<dbReference type="InterPro" id="IPR029033">
    <property type="entry name" value="His_PPase_superfam"/>
</dbReference>
<dbReference type="PANTHER" id="PTHR11567">
    <property type="entry name" value="ACID PHOSPHATASE-RELATED"/>
    <property type="match status" value="1"/>
</dbReference>